<keyword evidence="2" id="KW-0808">Transferase</keyword>
<dbReference type="GO" id="GO:0032259">
    <property type="term" value="P:methylation"/>
    <property type="evidence" value="ECO:0007669"/>
    <property type="project" value="UniProtKB-KW"/>
</dbReference>
<dbReference type="RefSeq" id="WP_258817431.1">
    <property type="nucleotide sequence ID" value="NZ_JANUGW010000009.1"/>
</dbReference>
<sequence>MSLPAVAHWWRFAPTQLLEKYADRTFDSVHGTETRTFADLKTLDIGGANKRHGERYQPSPVYSLRRVLKRLDIRYADFSFVDFGSGKGRTLLIASELPFKQVVGVEFSADLHRRAQDNIERYGKRQADAVVSVHADATEFPLPQDDLVLYFFNPFSAPVLSSVLDNLIASLQAHPRRVILIYLCLPDARWLDKLTMFRRRATWHNYVVLDTTAPRH</sequence>
<dbReference type="Gene3D" id="3.40.50.150">
    <property type="entry name" value="Vaccinia Virus protein VP39"/>
    <property type="match status" value="1"/>
</dbReference>
<dbReference type="Pfam" id="PF13649">
    <property type="entry name" value="Methyltransf_25"/>
    <property type="match status" value="1"/>
</dbReference>
<protein>
    <submittedName>
        <fullName evidence="2">Class I SAM-dependent methyltransferase</fullName>
    </submittedName>
</protein>
<keyword evidence="3" id="KW-1185">Reference proteome</keyword>
<dbReference type="SUPFAM" id="SSF53335">
    <property type="entry name" value="S-adenosyl-L-methionine-dependent methyltransferases"/>
    <property type="match status" value="1"/>
</dbReference>
<evidence type="ECO:0000313" key="2">
    <source>
        <dbReference type="EMBL" id="MCS0582839.1"/>
    </source>
</evidence>
<dbReference type="EMBL" id="JANUGW010000009">
    <property type="protein sequence ID" value="MCS0582839.1"/>
    <property type="molecule type" value="Genomic_DNA"/>
</dbReference>
<dbReference type="InterPro" id="IPR029063">
    <property type="entry name" value="SAM-dependent_MTases_sf"/>
</dbReference>
<feature type="domain" description="Methyltransferase" evidence="1">
    <location>
        <begin position="81"/>
        <end position="171"/>
    </location>
</feature>
<dbReference type="InterPro" id="IPR041698">
    <property type="entry name" value="Methyltransf_25"/>
</dbReference>
<dbReference type="Proteomes" id="UP001204151">
    <property type="component" value="Unassembled WGS sequence"/>
</dbReference>
<comment type="caution">
    <text evidence="2">The sequence shown here is derived from an EMBL/GenBank/DDBJ whole genome shotgun (WGS) entry which is preliminary data.</text>
</comment>
<gene>
    <name evidence="2" type="ORF">NX784_14705</name>
</gene>
<dbReference type="CDD" id="cd02440">
    <property type="entry name" value="AdoMet_MTases"/>
    <property type="match status" value="1"/>
</dbReference>
<keyword evidence="2" id="KW-0489">Methyltransferase</keyword>
<accession>A0ABT1ZSI0</accession>
<evidence type="ECO:0000259" key="1">
    <source>
        <dbReference type="Pfam" id="PF13649"/>
    </source>
</evidence>
<proteinExistence type="predicted"/>
<evidence type="ECO:0000313" key="3">
    <source>
        <dbReference type="Proteomes" id="UP001204151"/>
    </source>
</evidence>
<reference evidence="2 3" key="1">
    <citation type="submission" date="2022-08" db="EMBL/GenBank/DDBJ databases">
        <title>Reclassification of Massilia species as members of the genera Telluria, Duganella, Pseudoduganella, Mokoshia gen. nov. and Zemynaea gen. nov. using orthogonal and non-orthogonal genome-based approaches.</title>
        <authorList>
            <person name="Bowman J.P."/>
        </authorList>
    </citation>
    <scope>NUCLEOTIDE SEQUENCE [LARGE SCALE GENOMIC DNA]</scope>
    <source>
        <strain evidence="2 3">JCM 31316</strain>
    </source>
</reference>
<dbReference type="GO" id="GO:0008168">
    <property type="term" value="F:methyltransferase activity"/>
    <property type="evidence" value="ECO:0007669"/>
    <property type="project" value="UniProtKB-KW"/>
</dbReference>
<organism evidence="2 3">
    <name type="scientific">Massilia pinisoli</name>
    <dbReference type="NCBI Taxonomy" id="1772194"/>
    <lineage>
        <taxon>Bacteria</taxon>
        <taxon>Pseudomonadati</taxon>
        <taxon>Pseudomonadota</taxon>
        <taxon>Betaproteobacteria</taxon>
        <taxon>Burkholderiales</taxon>
        <taxon>Oxalobacteraceae</taxon>
        <taxon>Telluria group</taxon>
        <taxon>Massilia</taxon>
    </lineage>
</organism>
<name>A0ABT1ZSI0_9BURK</name>